<evidence type="ECO:0000256" key="4">
    <source>
        <dbReference type="ARBA" id="ARBA00023015"/>
    </source>
</evidence>
<keyword evidence="7" id="KW-0479">Metal-binding</keyword>
<evidence type="ECO:0000256" key="1">
    <source>
        <dbReference type="ARBA" id="ARBA00007957"/>
    </source>
</evidence>
<comment type="similarity">
    <text evidence="1">Belongs to the Fur family.</text>
</comment>
<dbReference type="AlphaFoldDB" id="A0A4Y8WQA4"/>
<dbReference type="PANTHER" id="PTHR33202">
    <property type="entry name" value="ZINC UPTAKE REGULATION PROTEIN"/>
    <property type="match status" value="1"/>
</dbReference>
<comment type="caution">
    <text evidence="8">The sequence shown here is derived from an EMBL/GenBank/DDBJ whole genome shotgun (WGS) entry which is preliminary data.</text>
</comment>
<dbReference type="GO" id="GO:1900376">
    <property type="term" value="P:regulation of secondary metabolite biosynthetic process"/>
    <property type="evidence" value="ECO:0007669"/>
    <property type="project" value="TreeGrafter"/>
</dbReference>
<dbReference type="OrthoDB" id="594893at2"/>
<feature type="binding site" evidence="7">
    <location>
        <position position="95"/>
    </location>
    <ligand>
        <name>Zn(2+)</name>
        <dbReference type="ChEBI" id="CHEBI:29105"/>
    </ligand>
</feature>
<dbReference type="GO" id="GO:0008270">
    <property type="term" value="F:zinc ion binding"/>
    <property type="evidence" value="ECO:0007669"/>
    <property type="project" value="TreeGrafter"/>
</dbReference>
<comment type="cofactor">
    <cofactor evidence="7">
        <name>Zn(2+)</name>
        <dbReference type="ChEBI" id="CHEBI:29105"/>
    </cofactor>
    <text evidence="7">Binds 1 zinc ion per subunit.</text>
</comment>
<dbReference type="GO" id="GO:0000976">
    <property type="term" value="F:transcription cis-regulatory region binding"/>
    <property type="evidence" value="ECO:0007669"/>
    <property type="project" value="TreeGrafter"/>
</dbReference>
<dbReference type="Pfam" id="PF01475">
    <property type="entry name" value="FUR"/>
    <property type="match status" value="1"/>
</dbReference>
<dbReference type="InterPro" id="IPR002481">
    <property type="entry name" value="FUR"/>
</dbReference>
<dbReference type="InterPro" id="IPR036388">
    <property type="entry name" value="WH-like_DNA-bd_sf"/>
</dbReference>
<reference evidence="8 9" key="1">
    <citation type="submission" date="2019-03" db="EMBL/GenBank/DDBJ databases">
        <title>Porphyromonas levii Isolated from the Uterus of Dairy Cows.</title>
        <authorList>
            <person name="Francis A.M."/>
        </authorList>
    </citation>
    <scope>NUCLEOTIDE SEQUENCE [LARGE SCALE GENOMIC DNA]</scope>
    <source>
        <strain evidence="8 9">AF5678</strain>
    </source>
</reference>
<evidence type="ECO:0000256" key="2">
    <source>
        <dbReference type="ARBA" id="ARBA00022491"/>
    </source>
</evidence>
<organism evidence="8 9">
    <name type="scientific">Porphyromonas levii</name>
    <dbReference type="NCBI Taxonomy" id="28114"/>
    <lineage>
        <taxon>Bacteria</taxon>
        <taxon>Pseudomonadati</taxon>
        <taxon>Bacteroidota</taxon>
        <taxon>Bacteroidia</taxon>
        <taxon>Bacteroidales</taxon>
        <taxon>Porphyromonadaceae</taxon>
        <taxon>Porphyromonas</taxon>
    </lineage>
</organism>
<evidence type="ECO:0000256" key="6">
    <source>
        <dbReference type="ARBA" id="ARBA00023163"/>
    </source>
</evidence>
<keyword evidence="6" id="KW-0804">Transcription</keyword>
<dbReference type="EMBL" id="SPNC01000042">
    <property type="protein sequence ID" value="TFH95670.1"/>
    <property type="molecule type" value="Genomic_DNA"/>
</dbReference>
<dbReference type="RefSeq" id="WP_018358096.1">
    <property type="nucleotide sequence ID" value="NZ_CP197400.1"/>
</dbReference>
<keyword evidence="2" id="KW-0678">Repressor</keyword>
<dbReference type="GO" id="GO:0045892">
    <property type="term" value="P:negative regulation of DNA-templated transcription"/>
    <property type="evidence" value="ECO:0007669"/>
    <property type="project" value="TreeGrafter"/>
</dbReference>
<dbReference type="InterPro" id="IPR043135">
    <property type="entry name" value="Fur_C"/>
</dbReference>
<feature type="binding site" evidence="7">
    <location>
        <position position="130"/>
    </location>
    <ligand>
        <name>Zn(2+)</name>
        <dbReference type="ChEBI" id="CHEBI:29105"/>
    </ligand>
</feature>
<dbReference type="Gene3D" id="1.10.10.10">
    <property type="entry name" value="Winged helix-like DNA-binding domain superfamily/Winged helix DNA-binding domain"/>
    <property type="match status" value="1"/>
</dbReference>
<dbReference type="Gene3D" id="3.30.1490.190">
    <property type="match status" value="1"/>
</dbReference>
<evidence type="ECO:0000313" key="8">
    <source>
        <dbReference type="EMBL" id="TFH95670.1"/>
    </source>
</evidence>
<sequence>MDKERLTRLLDHFGVRITPVRHLLYRALEEASTAMSLNDLETELVTVDKSSIFRNLQLFLGVGLIHQIQDGSGIAKYAVNQSHEHSHAHFTCEVCGETICLDGLSLDYSQLLLPEGYKAGGYTLIIKGVCPHCNKKQWRLP</sequence>
<feature type="binding site" evidence="7">
    <location>
        <position position="92"/>
    </location>
    <ligand>
        <name>Zn(2+)</name>
        <dbReference type="ChEBI" id="CHEBI:29105"/>
    </ligand>
</feature>
<proteinExistence type="inferred from homology"/>
<protein>
    <submittedName>
        <fullName evidence="8">Transcriptional repressor</fullName>
    </submittedName>
</protein>
<gene>
    <name evidence="8" type="ORF">E4P47_03970</name>
</gene>
<evidence type="ECO:0000313" key="9">
    <source>
        <dbReference type="Proteomes" id="UP000297225"/>
    </source>
</evidence>
<name>A0A4Y8WQA4_9PORP</name>
<dbReference type="PANTHER" id="PTHR33202:SF22">
    <property type="entry name" value="HYDROGEN PEROXIDE SENSITIVE REPRESSOR"/>
    <property type="match status" value="1"/>
</dbReference>
<accession>A0A4Y8WQA4</accession>
<dbReference type="InterPro" id="IPR036390">
    <property type="entry name" value="WH_DNA-bd_sf"/>
</dbReference>
<evidence type="ECO:0000256" key="5">
    <source>
        <dbReference type="ARBA" id="ARBA00023125"/>
    </source>
</evidence>
<keyword evidence="3 7" id="KW-0862">Zinc</keyword>
<keyword evidence="4" id="KW-0805">Transcription regulation</keyword>
<evidence type="ECO:0000256" key="7">
    <source>
        <dbReference type="PIRSR" id="PIRSR602481-1"/>
    </source>
</evidence>
<dbReference type="GO" id="GO:0003700">
    <property type="term" value="F:DNA-binding transcription factor activity"/>
    <property type="evidence" value="ECO:0007669"/>
    <property type="project" value="InterPro"/>
</dbReference>
<dbReference type="Proteomes" id="UP000297225">
    <property type="component" value="Unassembled WGS sequence"/>
</dbReference>
<dbReference type="SUPFAM" id="SSF46785">
    <property type="entry name" value="Winged helix' DNA-binding domain"/>
    <property type="match status" value="1"/>
</dbReference>
<dbReference type="STRING" id="1122973.GCA_000379925_00845"/>
<keyword evidence="5" id="KW-0238">DNA-binding</keyword>
<keyword evidence="9" id="KW-1185">Reference proteome</keyword>
<evidence type="ECO:0000256" key="3">
    <source>
        <dbReference type="ARBA" id="ARBA00022833"/>
    </source>
</evidence>
<feature type="binding site" evidence="7">
    <location>
        <position position="133"/>
    </location>
    <ligand>
        <name>Zn(2+)</name>
        <dbReference type="ChEBI" id="CHEBI:29105"/>
    </ligand>
</feature>
<dbReference type="GeneID" id="66797204"/>